<dbReference type="AlphaFoldDB" id="A4A4Z5"/>
<dbReference type="InterPro" id="IPR043146">
    <property type="entry name" value="Penicillin_amidase_N_B-knob"/>
</dbReference>
<keyword evidence="8" id="KW-1185">Reference proteome</keyword>
<keyword evidence="6" id="KW-0479">Metal-binding</keyword>
<evidence type="ECO:0000256" key="4">
    <source>
        <dbReference type="ARBA" id="ARBA00023145"/>
    </source>
</evidence>
<dbReference type="SUPFAM" id="SSF56235">
    <property type="entry name" value="N-terminal nucleophile aminohydrolases (Ntn hydrolases)"/>
    <property type="match status" value="1"/>
</dbReference>
<comment type="similarity">
    <text evidence="1">Belongs to the peptidase S45 family.</text>
</comment>
<dbReference type="InterPro" id="IPR002692">
    <property type="entry name" value="S45"/>
</dbReference>
<reference evidence="7 8" key="2">
    <citation type="journal article" date="2009" name="PLoS ONE">
        <title>The photosynthetic apparatus and its regulation in the aerobic gammaproteobacterium Congregibacter litoralis gen. nov., sp. nov.</title>
        <authorList>
            <person name="Spring S."/>
            <person name="Lunsdorf H."/>
            <person name="Fuchs B.M."/>
            <person name="Tindall B.J."/>
        </authorList>
    </citation>
    <scope>NUCLEOTIDE SEQUENCE [LARGE SCALE GENOMIC DNA]</scope>
    <source>
        <strain evidence="7">KT71</strain>
    </source>
</reference>
<protein>
    <recommendedName>
        <fullName evidence="9">Penicilin amidase</fullName>
    </recommendedName>
</protein>
<feature type="binding site" evidence="6">
    <location>
        <position position="281"/>
    </location>
    <ligand>
        <name>Ca(2+)</name>
        <dbReference type="ChEBI" id="CHEBI:29108"/>
    </ligand>
</feature>
<evidence type="ECO:0000256" key="2">
    <source>
        <dbReference type="ARBA" id="ARBA00022729"/>
    </source>
</evidence>
<comment type="cofactor">
    <cofactor evidence="6">
        <name>Ca(2+)</name>
        <dbReference type="ChEBI" id="CHEBI:29108"/>
    </cofactor>
    <text evidence="6">Binds 1 Ca(2+) ion per dimer.</text>
</comment>
<keyword evidence="3" id="KW-0378">Hydrolase</keyword>
<evidence type="ECO:0008006" key="9">
    <source>
        <dbReference type="Google" id="ProtNLM"/>
    </source>
</evidence>
<dbReference type="InterPro" id="IPR023343">
    <property type="entry name" value="Penicillin_amidase_dom1"/>
</dbReference>
<dbReference type="GO" id="GO:0046872">
    <property type="term" value="F:metal ion binding"/>
    <property type="evidence" value="ECO:0007669"/>
    <property type="project" value="UniProtKB-KW"/>
</dbReference>
<gene>
    <name evidence="7" type="ORF">KT71_09572</name>
</gene>
<evidence type="ECO:0000256" key="3">
    <source>
        <dbReference type="ARBA" id="ARBA00022801"/>
    </source>
</evidence>
<dbReference type="CDD" id="cd01936">
    <property type="entry name" value="Ntn_CA"/>
    <property type="match status" value="1"/>
</dbReference>
<dbReference type="Gene3D" id="1.10.1400.10">
    <property type="match status" value="1"/>
</dbReference>
<dbReference type="PROSITE" id="PS51257">
    <property type="entry name" value="PROKAR_LIPOPROTEIN"/>
    <property type="match status" value="1"/>
</dbReference>
<dbReference type="InterPro" id="IPR043147">
    <property type="entry name" value="Penicillin_amidase_A-knob"/>
</dbReference>
<proteinExistence type="inferred from homology"/>
<feature type="binding site" evidence="6">
    <location>
        <position position="284"/>
    </location>
    <ligand>
        <name>Ca(2+)</name>
        <dbReference type="ChEBI" id="CHEBI:29108"/>
    </ligand>
</feature>
<name>A4A4Z5_9GAMM</name>
<dbReference type="Gene3D" id="1.10.439.10">
    <property type="entry name" value="Penicillin Amidohydrolase, domain 1"/>
    <property type="match status" value="1"/>
</dbReference>
<dbReference type="STRING" id="314285.KT71_09572"/>
<dbReference type="HOGENOM" id="CLU_021155_0_0_6"/>
<dbReference type="Proteomes" id="UP000019205">
    <property type="component" value="Chromosome"/>
</dbReference>
<evidence type="ECO:0000313" key="8">
    <source>
        <dbReference type="Proteomes" id="UP000019205"/>
    </source>
</evidence>
<dbReference type="MEROPS" id="S45.002"/>
<evidence type="ECO:0000256" key="1">
    <source>
        <dbReference type="ARBA" id="ARBA00006586"/>
    </source>
</evidence>
<dbReference type="EMBL" id="AAOA02000003">
    <property type="protein sequence ID" value="EAQ98866.1"/>
    <property type="molecule type" value="Genomic_DNA"/>
</dbReference>
<sequence>MRFSAVFRWWVALCTVVVLTACESEKSVAVDPELARLEARAAAVTIIRDDYGVPHIYAKTDADAVFGLLYAQAEDDFPRVERNYYWAIGRLAEAEGEAALFSDLRARLYMSTDEAKAAYAKAPPWLQALCDAFADGLNYYLATHPEVTPKVLTRFEPWMPMFFFEGSIGGDIEQIPLDGIKAFYGEGRSIALAQLEQAREPTLGYEQHLGSNGFAIAGEHTRSGNAMLLINPHTSLYFRGEVHVVSEEGLNAYGAVTWGQFFVYQGFNEHTGWMHTSTGVDFMDEFVEEIVEDADGADGALMYRYGDELRPVEVSEVTLRYKTADGMAERTFPRYRTHHGPITHMLDGQWVATRINWDPVTALEQSYVRSKKSGLEGFNEMMDLRTNSSNNTVYADSSGNIAYYHGNFIPRRNTQFDFSRPVDGSNPATDWQGLHTVDEIVTVINPENGWLQNCNSTPFTAAGAFSPRREDYPVYMAPDKENFRGIHAQQVLEGVSDLTLEGLLDLAYDNYLPGFEVLISGLIEAYDAGGDPYPELAAPIAALRDWDRRTREDSVAMSLAQFYGMQYREDGANPRGLRRMALINYFGQESPLDERLRVFASAVKRLENDFGQWNTPWGEINRFQRLSGDINLSFDDDKPSLPVGLASGDWGALASYRAVGRNTKRLYGVSGNSFVAVVEFGDRVRAKSILAGGQSGDPESPHFYDQAQPYIDREFKDVAFYREDVDARAVRRYHPGERLQGTD</sequence>
<comment type="caution">
    <text evidence="7">The sequence shown here is derived from an EMBL/GenBank/DDBJ whole genome shotgun (WGS) entry which is preliminary data.</text>
</comment>
<dbReference type="OrthoDB" id="9760084at2"/>
<dbReference type="RefSeq" id="WP_008294346.1">
    <property type="nucleotide sequence ID" value="NZ_CM002299.1"/>
</dbReference>
<dbReference type="InterPro" id="IPR014395">
    <property type="entry name" value="Pen/GL7ACA/AHL_acylase"/>
</dbReference>
<dbReference type="Gene3D" id="2.30.120.10">
    <property type="match status" value="1"/>
</dbReference>
<dbReference type="Gene3D" id="3.60.20.10">
    <property type="entry name" value="Glutamine Phosphoribosylpyrophosphate, subunit 1, domain 1"/>
    <property type="match status" value="1"/>
</dbReference>
<dbReference type="GO" id="GO:0016811">
    <property type="term" value="F:hydrolase activity, acting on carbon-nitrogen (but not peptide) bonds, in linear amides"/>
    <property type="evidence" value="ECO:0007669"/>
    <property type="project" value="InterPro"/>
</dbReference>
<dbReference type="InterPro" id="IPR029055">
    <property type="entry name" value="Ntn_hydrolases_N"/>
</dbReference>
<keyword evidence="6" id="KW-0106">Calcium</keyword>
<dbReference type="PANTHER" id="PTHR34218">
    <property type="entry name" value="PEPTIDASE S45 PENICILLIN AMIDASE"/>
    <property type="match status" value="1"/>
</dbReference>
<feature type="active site" description="Nucleophile" evidence="5">
    <location>
        <position position="211"/>
    </location>
</feature>
<accession>A4A4Z5</accession>
<keyword evidence="4" id="KW-0865">Zymogen</keyword>
<evidence type="ECO:0000313" key="7">
    <source>
        <dbReference type="EMBL" id="EAQ98866.1"/>
    </source>
</evidence>
<keyword evidence="2" id="KW-0732">Signal</keyword>
<organism evidence="7 8">
    <name type="scientific">Congregibacter litoralis KT71</name>
    <dbReference type="NCBI Taxonomy" id="314285"/>
    <lineage>
        <taxon>Bacteria</taxon>
        <taxon>Pseudomonadati</taxon>
        <taxon>Pseudomonadota</taxon>
        <taxon>Gammaproteobacteria</taxon>
        <taxon>Cellvibrionales</taxon>
        <taxon>Halieaceae</taxon>
        <taxon>Congregibacter</taxon>
    </lineage>
</organism>
<dbReference type="Pfam" id="PF01804">
    <property type="entry name" value="Penicil_amidase"/>
    <property type="match status" value="1"/>
</dbReference>
<evidence type="ECO:0000256" key="6">
    <source>
        <dbReference type="PIRSR" id="PIRSR001227-2"/>
    </source>
</evidence>
<dbReference type="PIRSF" id="PIRSF001227">
    <property type="entry name" value="Pen_acylase"/>
    <property type="match status" value="1"/>
</dbReference>
<dbReference type="PANTHER" id="PTHR34218:SF3">
    <property type="entry name" value="ACYL-HOMOSERINE LACTONE ACYLASE PVDQ"/>
    <property type="match status" value="1"/>
</dbReference>
<dbReference type="eggNOG" id="COG2366">
    <property type="taxonomic scope" value="Bacteria"/>
</dbReference>
<evidence type="ECO:0000256" key="5">
    <source>
        <dbReference type="PIRSR" id="PIRSR001227-1"/>
    </source>
</evidence>
<dbReference type="GO" id="GO:0017000">
    <property type="term" value="P:antibiotic biosynthetic process"/>
    <property type="evidence" value="ECO:0007669"/>
    <property type="project" value="InterPro"/>
</dbReference>
<reference evidence="7 8" key="1">
    <citation type="journal article" date="2007" name="Proc. Natl. Acad. Sci. U.S.A.">
        <title>Characterization of a marine gammaproteobacterium capable of aerobic anoxygenic photosynthesis.</title>
        <authorList>
            <person name="Fuchs B.M."/>
            <person name="Spring S."/>
            <person name="Teeling H."/>
            <person name="Quast C."/>
            <person name="Wulf J."/>
            <person name="Schattenhofer M."/>
            <person name="Yan S."/>
            <person name="Ferriera S."/>
            <person name="Johnson J."/>
            <person name="Glockner F.O."/>
            <person name="Amann R."/>
        </authorList>
    </citation>
    <scope>NUCLEOTIDE SEQUENCE [LARGE SCALE GENOMIC DNA]</scope>
    <source>
        <strain evidence="7">KT71</strain>
    </source>
</reference>